<keyword evidence="3" id="KW-0285">Flavoprotein</keyword>
<evidence type="ECO:0000256" key="2">
    <source>
        <dbReference type="ARBA" id="ARBA00005979"/>
    </source>
</evidence>
<evidence type="ECO:0000313" key="7">
    <source>
        <dbReference type="EMBL" id="RZC73330.1"/>
    </source>
</evidence>
<keyword evidence="4" id="KW-0288">FMN</keyword>
<dbReference type="GO" id="GO:0016491">
    <property type="term" value="F:oxidoreductase activity"/>
    <property type="evidence" value="ECO:0007669"/>
    <property type="project" value="InterPro"/>
</dbReference>
<evidence type="ECO:0000259" key="6">
    <source>
        <dbReference type="Pfam" id="PF00724"/>
    </source>
</evidence>
<comment type="cofactor">
    <cofactor evidence="1">
        <name>FMN</name>
        <dbReference type="ChEBI" id="CHEBI:58210"/>
    </cofactor>
</comment>
<evidence type="ECO:0000256" key="4">
    <source>
        <dbReference type="ARBA" id="ARBA00022643"/>
    </source>
</evidence>
<comment type="similarity">
    <text evidence="2">Belongs to the NADH:flavin oxidoreductase/NADH oxidase family.</text>
</comment>
<dbReference type="Gramene" id="RZC73330">
    <property type="protein sequence ID" value="RZC73330"/>
    <property type="gene ID" value="C5167_048810"/>
</dbReference>
<feature type="domain" description="NADH:flavin oxidoreductase/NADH oxidase N-terminal" evidence="6">
    <location>
        <begin position="19"/>
        <end position="115"/>
    </location>
</feature>
<accession>A0A4Y7KLW4</accession>
<name>A0A4Y7KLW4_PAPSO</name>
<dbReference type="Proteomes" id="UP000316621">
    <property type="component" value="Chromosome 8"/>
</dbReference>
<sequence length="150" mass="17525">MESTKERQDNAMERIPLKNPSKMGKFQLSHRVVLAQLGRLRSYGYLPKLHAVLYYSQRTTYGEFLTSKATAISETSLGYIFSLYFRTPRIWTKEQVEAWKPIVNDVHEKGGIFTVRYGMWEEFCLILSYTIIKKNPTFRTSTVFGRPKTI</sequence>
<dbReference type="STRING" id="3469.A0A4Y7KLW4"/>
<reference evidence="7 8" key="1">
    <citation type="journal article" date="2018" name="Science">
        <title>The opium poppy genome and morphinan production.</title>
        <authorList>
            <person name="Guo L."/>
            <person name="Winzer T."/>
            <person name="Yang X."/>
            <person name="Li Y."/>
            <person name="Ning Z."/>
            <person name="He Z."/>
            <person name="Teodor R."/>
            <person name="Lu Y."/>
            <person name="Bowser T.A."/>
            <person name="Graham I.A."/>
            <person name="Ye K."/>
        </authorList>
    </citation>
    <scope>NUCLEOTIDE SEQUENCE [LARGE SCALE GENOMIC DNA]</scope>
    <source>
        <strain evidence="8">cv. HN1</strain>
        <tissue evidence="7">Leaves</tissue>
    </source>
</reference>
<evidence type="ECO:0000313" key="8">
    <source>
        <dbReference type="Proteomes" id="UP000316621"/>
    </source>
</evidence>
<dbReference type="Gene3D" id="3.20.20.70">
    <property type="entry name" value="Aldolase class I"/>
    <property type="match status" value="1"/>
</dbReference>
<protein>
    <recommendedName>
        <fullName evidence="6">NADH:flavin oxidoreductase/NADH oxidase N-terminal domain-containing protein</fullName>
    </recommendedName>
</protein>
<dbReference type="InterPro" id="IPR001155">
    <property type="entry name" value="OxRdtase_FMN_N"/>
</dbReference>
<dbReference type="OrthoDB" id="1663137at2759"/>
<organism evidence="7 8">
    <name type="scientific">Papaver somniferum</name>
    <name type="common">Opium poppy</name>
    <dbReference type="NCBI Taxonomy" id="3469"/>
    <lineage>
        <taxon>Eukaryota</taxon>
        <taxon>Viridiplantae</taxon>
        <taxon>Streptophyta</taxon>
        <taxon>Embryophyta</taxon>
        <taxon>Tracheophyta</taxon>
        <taxon>Spermatophyta</taxon>
        <taxon>Magnoliopsida</taxon>
        <taxon>Ranunculales</taxon>
        <taxon>Papaveraceae</taxon>
        <taxon>Papaveroideae</taxon>
        <taxon>Papaver</taxon>
    </lineage>
</organism>
<dbReference type="EMBL" id="CM010722">
    <property type="protein sequence ID" value="RZC73330.1"/>
    <property type="molecule type" value="Genomic_DNA"/>
</dbReference>
<evidence type="ECO:0000256" key="1">
    <source>
        <dbReference type="ARBA" id="ARBA00001917"/>
    </source>
</evidence>
<dbReference type="InterPro" id="IPR045247">
    <property type="entry name" value="Oye-like"/>
</dbReference>
<dbReference type="InterPro" id="IPR013785">
    <property type="entry name" value="Aldolase_TIM"/>
</dbReference>
<keyword evidence="5" id="KW-0521">NADP</keyword>
<dbReference type="PANTHER" id="PTHR22893:SF91">
    <property type="entry name" value="NADPH DEHYDROGENASE 2-RELATED"/>
    <property type="match status" value="1"/>
</dbReference>
<evidence type="ECO:0000256" key="5">
    <source>
        <dbReference type="ARBA" id="ARBA00022857"/>
    </source>
</evidence>
<proteinExistence type="inferred from homology"/>
<keyword evidence="8" id="KW-1185">Reference proteome</keyword>
<dbReference type="Pfam" id="PF00724">
    <property type="entry name" value="Oxidored_FMN"/>
    <property type="match status" value="1"/>
</dbReference>
<dbReference type="GO" id="GO:0010181">
    <property type="term" value="F:FMN binding"/>
    <property type="evidence" value="ECO:0007669"/>
    <property type="project" value="InterPro"/>
</dbReference>
<dbReference type="AlphaFoldDB" id="A0A4Y7KLW4"/>
<evidence type="ECO:0000256" key="3">
    <source>
        <dbReference type="ARBA" id="ARBA00022630"/>
    </source>
</evidence>
<gene>
    <name evidence="7" type="ORF">C5167_048810</name>
</gene>
<dbReference type="PANTHER" id="PTHR22893">
    <property type="entry name" value="NADH OXIDOREDUCTASE-RELATED"/>
    <property type="match status" value="1"/>
</dbReference>
<dbReference type="SUPFAM" id="SSF51395">
    <property type="entry name" value="FMN-linked oxidoreductases"/>
    <property type="match status" value="1"/>
</dbReference>